<feature type="transmembrane region" description="Helical" evidence="1">
    <location>
        <begin position="31"/>
        <end position="50"/>
    </location>
</feature>
<dbReference type="PANTHER" id="PTHR11206">
    <property type="entry name" value="MULTIDRUG RESISTANCE PROTEIN"/>
    <property type="match status" value="1"/>
</dbReference>
<dbReference type="EMBL" id="QGNW01000011">
    <property type="protein sequence ID" value="RVX18465.1"/>
    <property type="molecule type" value="Genomic_DNA"/>
</dbReference>
<keyword evidence="1" id="KW-1133">Transmembrane helix</keyword>
<keyword evidence="1" id="KW-0472">Membrane</keyword>
<protein>
    <submittedName>
        <fullName evidence="2">Protein detoxification 17</fullName>
    </submittedName>
</protein>
<sequence length="140" mass="15512">MGSPPETLCGQAYGAKQYHMLGFSKEGMKNLLSFIRLAIPSALMVCLEFWSYEFLVLMSGLFPNPNLEASMMSISLNTSLVVFRIPFGFGSAVSKHIYFHFCLIDAHLLLHGLWMGITCGSGLQALLLLAITMSTNWEQV</sequence>
<feature type="transmembrane region" description="Helical" evidence="1">
    <location>
        <begin position="108"/>
        <end position="131"/>
    </location>
</feature>
<proteinExistence type="predicted"/>
<keyword evidence="1" id="KW-0812">Transmembrane</keyword>
<gene>
    <name evidence="2" type="primary">DTX17_1</name>
    <name evidence="2" type="ORF">CK203_006376</name>
</gene>
<evidence type="ECO:0000256" key="1">
    <source>
        <dbReference type="SAM" id="Phobius"/>
    </source>
</evidence>
<evidence type="ECO:0000313" key="3">
    <source>
        <dbReference type="Proteomes" id="UP000288805"/>
    </source>
</evidence>
<organism evidence="2 3">
    <name type="scientific">Vitis vinifera</name>
    <name type="common">Grape</name>
    <dbReference type="NCBI Taxonomy" id="29760"/>
    <lineage>
        <taxon>Eukaryota</taxon>
        <taxon>Viridiplantae</taxon>
        <taxon>Streptophyta</taxon>
        <taxon>Embryophyta</taxon>
        <taxon>Tracheophyta</taxon>
        <taxon>Spermatophyta</taxon>
        <taxon>Magnoliopsida</taxon>
        <taxon>eudicotyledons</taxon>
        <taxon>Gunneridae</taxon>
        <taxon>Pentapetalae</taxon>
        <taxon>rosids</taxon>
        <taxon>Vitales</taxon>
        <taxon>Vitaceae</taxon>
        <taxon>Viteae</taxon>
        <taxon>Vitis</taxon>
    </lineage>
</organism>
<name>A0A438KB73_VITVI</name>
<dbReference type="AlphaFoldDB" id="A0A438KB73"/>
<evidence type="ECO:0000313" key="2">
    <source>
        <dbReference type="EMBL" id="RVX18465.1"/>
    </source>
</evidence>
<dbReference type="Proteomes" id="UP000288805">
    <property type="component" value="Unassembled WGS sequence"/>
</dbReference>
<reference evidence="2 3" key="1">
    <citation type="journal article" date="2018" name="PLoS Genet.">
        <title>Population sequencing reveals clonal diversity and ancestral inbreeding in the grapevine cultivar Chardonnay.</title>
        <authorList>
            <person name="Roach M.J."/>
            <person name="Johnson D.L."/>
            <person name="Bohlmann J."/>
            <person name="van Vuuren H.J."/>
            <person name="Jones S.J."/>
            <person name="Pretorius I.S."/>
            <person name="Schmidt S.A."/>
            <person name="Borneman A.R."/>
        </authorList>
    </citation>
    <scope>NUCLEOTIDE SEQUENCE [LARGE SCALE GENOMIC DNA]</scope>
    <source>
        <strain evidence="3">cv. Chardonnay</strain>
        <tissue evidence="2">Leaf</tissue>
    </source>
</reference>
<comment type="caution">
    <text evidence="2">The sequence shown here is derived from an EMBL/GenBank/DDBJ whole genome shotgun (WGS) entry which is preliminary data.</text>
</comment>
<accession>A0A438KB73</accession>